<evidence type="ECO:0000313" key="2">
    <source>
        <dbReference type="EMBL" id="GFY14829.1"/>
    </source>
</evidence>
<proteinExistence type="predicted"/>
<dbReference type="Pfam" id="PF01359">
    <property type="entry name" value="Transposase_1"/>
    <property type="match status" value="1"/>
</dbReference>
<dbReference type="AlphaFoldDB" id="A0A8X6VNU5"/>
<feature type="signal peptide" evidence="1">
    <location>
        <begin position="1"/>
        <end position="19"/>
    </location>
</feature>
<evidence type="ECO:0000256" key="1">
    <source>
        <dbReference type="SAM" id="SignalP"/>
    </source>
</evidence>
<organism evidence="2 3">
    <name type="scientific">Trichonephila clavipes</name>
    <name type="common">Golden silk orbweaver</name>
    <name type="synonym">Nephila clavipes</name>
    <dbReference type="NCBI Taxonomy" id="2585209"/>
    <lineage>
        <taxon>Eukaryota</taxon>
        <taxon>Metazoa</taxon>
        <taxon>Ecdysozoa</taxon>
        <taxon>Arthropoda</taxon>
        <taxon>Chelicerata</taxon>
        <taxon>Arachnida</taxon>
        <taxon>Araneae</taxon>
        <taxon>Araneomorphae</taxon>
        <taxon>Entelegynae</taxon>
        <taxon>Araneoidea</taxon>
        <taxon>Nephilidae</taxon>
        <taxon>Trichonephila</taxon>
    </lineage>
</organism>
<evidence type="ECO:0000313" key="3">
    <source>
        <dbReference type="Proteomes" id="UP000887159"/>
    </source>
</evidence>
<dbReference type="Proteomes" id="UP000887159">
    <property type="component" value="Unassembled WGS sequence"/>
</dbReference>
<protein>
    <submittedName>
        <fullName evidence="2">Uncharacterized protein</fullName>
    </submittedName>
</protein>
<keyword evidence="1" id="KW-0732">Signal</keyword>
<dbReference type="EMBL" id="BMAU01021331">
    <property type="protein sequence ID" value="GFY14829.1"/>
    <property type="molecule type" value="Genomic_DNA"/>
</dbReference>
<feature type="chain" id="PRO_5036491930" evidence="1">
    <location>
        <begin position="20"/>
        <end position="88"/>
    </location>
</feature>
<comment type="caution">
    <text evidence="2">The sequence shown here is derived from an EMBL/GenBank/DDBJ whole genome shotgun (WGS) entry which is preliminary data.</text>
</comment>
<gene>
    <name evidence="2" type="ORF">TNCV_648721</name>
</gene>
<accession>A0A8X6VNU5</accession>
<reference evidence="2" key="1">
    <citation type="submission" date="2020-08" db="EMBL/GenBank/DDBJ databases">
        <title>Multicomponent nature underlies the extraordinary mechanical properties of spider dragline silk.</title>
        <authorList>
            <person name="Kono N."/>
            <person name="Nakamura H."/>
            <person name="Mori M."/>
            <person name="Yoshida Y."/>
            <person name="Ohtoshi R."/>
            <person name="Malay A.D."/>
            <person name="Moran D.A.P."/>
            <person name="Tomita M."/>
            <person name="Numata K."/>
            <person name="Arakawa K."/>
        </authorList>
    </citation>
    <scope>NUCLEOTIDE SEQUENCE</scope>
</reference>
<name>A0A8X6VNU5_TRICX</name>
<dbReference type="InterPro" id="IPR001888">
    <property type="entry name" value="Transposase_1"/>
</dbReference>
<keyword evidence="3" id="KW-1185">Reference proteome</keyword>
<sequence length="88" mass="9811">MSATKVMLTIFWNASGVLYTEFLTKGLTVNSDSSDLAHNIEGDIERSTVFNGCRNSGSRAQMDMQPAGIFMHGRKEKMVRTIERMCSC</sequence>